<gene>
    <name evidence="1" type="ORF">OUZ56_013373</name>
</gene>
<dbReference type="EMBL" id="JAOYFB010000002">
    <property type="protein sequence ID" value="KAK4008222.1"/>
    <property type="molecule type" value="Genomic_DNA"/>
</dbReference>
<organism evidence="1 2">
    <name type="scientific">Daphnia magna</name>
    <dbReference type="NCBI Taxonomy" id="35525"/>
    <lineage>
        <taxon>Eukaryota</taxon>
        <taxon>Metazoa</taxon>
        <taxon>Ecdysozoa</taxon>
        <taxon>Arthropoda</taxon>
        <taxon>Crustacea</taxon>
        <taxon>Branchiopoda</taxon>
        <taxon>Diplostraca</taxon>
        <taxon>Cladocera</taxon>
        <taxon>Anomopoda</taxon>
        <taxon>Daphniidae</taxon>
        <taxon>Daphnia</taxon>
    </lineage>
</organism>
<comment type="caution">
    <text evidence="1">The sequence shown here is derived from an EMBL/GenBank/DDBJ whole genome shotgun (WGS) entry which is preliminary data.</text>
</comment>
<sequence>MAAMERLLSWFKSSVSSDGYTPKFQRSERGAVERAQRGVCPSPGSGTELFCFTKWRSVADDENLRYKSARRYSLGNAFTLYVSSGDELRARSTPAATEIPTSF</sequence>
<proteinExistence type="predicted"/>
<evidence type="ECO:0000313" key="1">
    <source>
        <dbReference type="EMBL" id="KAK4008222.1"/>
    </source>
</evidence>
<dbReference type="Proteomes" id="UP001234178">
    <property type="component" value="Unassembled WGS sequence"/>
</dbReference>
<keyword evidence="2" id="KW-1185">Reference proteome</keyword>
<evidence type="ECO:0000313" key="2">
    <source>
        <dbReference type="Proteomes" id="UP001234178"/>
    </source>
</evidence>
<protein>
    <submittedName>
        <fullName evidence="1">Uncharacterized protein</fullName>
    </submittedName>
</protein>
<accession>A0ABQ9Z5P7</accession>
<name>A0ABQ9Z5P7_9CRUS</name>
<reference evidence="1 2" key="1">
    <citation type="journal article" date="2023" name="Nucleic Acids Res.">
        <title>The hologenome of Daphnia magna reveals possible DNA methylation and microbiome-mediated evolution of the host genome.</title>
        <authorList>
            <person name="Chaturvedi A."/>
            <person name="Li X."/>
            <person name="Dhandapani V."/>
            <person name="Marshall H."/>
            <person name="Kissane S."/>
            <person name="Cuenca-Cambronero M."/>
            <person name="Asole G."/>
            <person name="Calvet F."/>
            <person name="Ruiz-Romero M."/>
            <person name="Marangio P."/>
            <person name="Guigo R."/>
            <person name="Rago D."/>
            <person name="Mirbahai L."/>
            <person name="Eastwood N."/>
            <person name="Colbourne J.K."/>
            <person name="Zhou J."/>
            <person name="Mallon E."/>
            <person name="Orsini L."/>
        </authorList>
    </citation>
    <scope>NUCLEOTIDE SEQUENCE [LARGE SCALE GENOMIC DNA]</scope>
    <source>
        <strain evidence="1">LRV0_1</strain>
    </source>
</reference>